<evidence type="ECO:0000256" key="6">
    <source>
        <dbReference type="ARBA" id="ARBA00022741"/>
    </source>
</evidence>
<sequence length="512" mass="55714">MKILSATQLKIVDALTIERQHISSIDLMERVAKICAERICSQYTADLPVVVFCGMGNNGGDGLAIARLLSEQNRMVQVIVVRHTEHFSADAQVNFDRLPKSLQATLITVRSENDAGQLHIKENTCVIDAMLGTGINKPVTGILETVIHKINSAPCTVISIDVPSGLMIDHSSGELPDACVQADLVLSLQLPKLAYLFPENKRIVPHFECVDIGLDQQALLEQPSPYYFAERQDIAALLVPRNKFSHKGTYGHALLLAGSSGTSGAAVIAAEACLRSGAGLLTVHSTKQTVDALSYRLPEAMTQTDEHDSFITFCDDLSSYRAIGFGPGVGRASETQQLLKSVIQRFQGRLIIDADGLNILAENKTWLEFLPKDTILTPHPKEFERLAGPSDTHFDRLQKARAFATRYACILILKDTYTHICMPDGSVVFNSTGNAGLAKGGSGDCLTGIILGLLTRGYPPPQAALTGTFIHGYTADLCAEMMSQESILITDVIRQLPCAFKQLESTNKFFRS</sequence>
<dbReference type="GO" id="GO:0046496">
    <property type="term" value="P:nicotinamide nucleotide metabolic process"/>
    <property type="evidence" value="ECO:0007669"/>
    <property type="project" value="UniProtKB-UniRule"/>
</dbReference>
<comment type="cofactor">
    <cofactor evidence="18 19">
        <name>K(+)</name>
        <dbReference type="ChEBI" id="CHEBI:29103"/>
    </cofactor>
    <text evidence="18 19">Binds 1 potassium ion per subunit.</text>
</comment>
<evidence type="ECO:0000256" key="2">
    <source>
        <dbReference type="ARBA" id="ARBA00000909"/>
    </source>
</evidence>
<comment type="function">
    <text evidence="18">Catalyzes the epimerization of the S- and R-forms of NAD(P)HX, a damaged form of NAD(P)H that is a result of enzymatic or heat-dependent hydration. This is a prerequisite for the S-specific NAD(P)H-hydrate dehydratase to allow the repair of both epimers of NAD(P)HX.</text>
</comment>
<feature type="domain" description="YjeF C-terminal" evidence="20">
    <location>
        <begin position="230"/>
        <end position="503"/>
    </location>
</feature>
<feature type="binding site" evidence="18">
    <location>
        <position position="128"/>
    </location>
    <ligand>
        <name>K(+)</name>
        <dbReference type="ChEBI" id="CHEBI:29103"/>
    </ligand>
</feature>
<comment type="caution">
    <text evidence="18">Lacks conserved residue(s) required for the propagation of feature annotation.</text>
</comment>
<feature type="binding site" evidence="18">
    <location>
        <position position="161"/>
    </location>
    <ligand>
        <name>(6S)-NADPHX</name>
        <dbReference type="ChEBI" id="CHEBI:64076"/>
    </ligand>
</feature>
<evidence type="ECO:0000256" key="16">
    <source>
        <dbReference type="ARBA" id="ARBA00049209"/>
    </source>
</evidence>
<evidence type="ECO:0000256" key="9">
    <source>
        <dbReference type="ARBA" id="ARBA00022958"/>
    </source>
</evidence>
<comment type="catalytic activity">
    <reaction evidence="15 17 19">
        <text>(6S)-NADHX + ADP = AMP + phosphate + NADH + H(+)</text>
        <dbReference type="Rhea" id="RHEA:32223"/>
        <dbReference type="ChEBI" id="CHEBI:15378"/>
        <dbReference type="ChEBI" id="CHEBI:43474"/>
        <dbReference type="ChEBI" id="CHEBI:57945"/>
        <dbReference type="ChEBI" id="CHEBI:64074"/>
        <dbReference type="ChEBI" id="CHEBI:456215"/>
        <dbReference type="ChEBI" id="CHEBI:456216"/>
        <dbReference type="EC" id="4.2.1.136"/>
    </reaction>
</comment>
<feature type="binding site" evidence="18">
    <location>
        <position position="164"/>
    </location>
    <ligand>
        <name>K(+)</name>
        <dbReference type="ChEBI" id="CHEBI:29103"/>
    </ligand>
</feature>
<dbReference type="InterPro" id="IPR036652">
    <property type="entry name" value="YjeF_N_dom_sf"/>
</dbReference>
<evidence type="ECO:0000256" key="13">
    <source>
        <dbReference type="ARBA" id="ARBA00023268"/>
    </source>
</evidence>
<protein>
    <recommendedName>
        <fullName evidence="19">Bifunctional NAD(P)H-hydrate repair enzyme</fullName>
    </recommendedName>
    <alternativeName>
        <fullName evidence="19">Nicotinamide nucleotide repair protein</fullName>
    </alternativeName>
    <domain>
        <recommendedName>
            <fullName evidence="19">ADP-dependent (S)-NAD(P)H-hydrate dehydratase</fullName>
            <ecNumber evidence="19">4.2.1.136</ecNumber>
        </recommendedName>
        <alternativeName>
            <fullName evidence="19">ADP-dependent NAD(P)HX dehydratase</fullName>
        </alternativeName>
    </domain>
    <domain>
        <recommendedName>
            <fullName evidence="19">NAD(P)H-hydrate epimerase</fullName>
            <ecNumber evidence="19">5.1.99.6</ecNumber>
        </recommendedName>
    </domain>
</protein>
<dbReference type="PANTHER" id="PTHR12592">
    <property type="entry name" value="ATP-DEPENDENT (S)-NAD(P)H-HYDRATE DEHYDRATASE FAMILY MEMBER"/>
    <property type="match status" value="1"/>
</dbReference>
<dbReference type="EC" id="5.1.99.6" evidence="19"/>
<evidence type="ECO:0000256" key="10">
    <source>
        <dbReference type="ARBA" id="ARBA00023027"/>
    </source>
</evidence>
<comment type="catalytic activity">
    <reaction evidence="16 17 19">
        <text>(6S)-NADPHX + ADP = AMP + phosphate + NADPH + H(+)</text>
        <dbReference type="Rhea" id="RHEA:32235"/>
        <dbReference type="ChEBI" id="CHEBI:15378"/>
        <dbReference type="ChEBI" id="CHEBI:43474"/>
        <dbReference type="ChEBI" id="CHEBI:57783"/>
        <dbReference type="ChEBI" id="CHEBI:64076"/>
        <dbReference type="ChEBI" id="CHEBI:456215"/>
        <dbReference type="ChEBI" id="CHEBI:456216"/>
        <dbReference type="EC" id="4.2.1.136"/>
    </reaction>
</comment>
<keyword evidence="11 18" id="KW-0413">Isomerase</keyword>
<feature type="domain" description="YjeF N-terminal" evidence="21">
    <location>
        <begin position="9"/>
        <end position="220"/>
    </location>
</feature>
<dbReference type="RefSeq" id="WP_216713333.1">
    <property type="nucleotide sequence ID" value="NZ_JACVEL010000001.1"/>
</dbReference>
<feature type="binding site" evidence="17">
    <location>
        <begin position="414"/>
        <end position="418"/>
    </location>
    <ligand>
        <name>AMP</name>
        <dbReference type="ChEBI" id="CHEBI:456215"/>
    </ligand>
</feature>
<comment type="function">
    <text evidence="14 19">Bifunctional enzyme that catalyzes the epimerization of the S- and R-forms of NAD(P)HX and the dehydration of the S-form of NAD(P)HX at the expense of ADP, which is converted to AMP. This allows the repair of both epimers of NAD(P)HX, a damaged form of NAD(P)H that is a result of enzymatic or heat-dependent hydration.</text>
</comment>
<evidence type="ECO:0000256" key="14">
    <source>
        <dbReference type="ARBA" id="ARBA00025153"/>
    </source>
</evidence>
<evidence type="ECO:0000256" key="19">
    <source>
        <dbReference type="PIRNR" id="PIRNR017184"/>
    </source>
</evidence>
<evidence type="ECO:0000256" key="17">
    <source>
        <dbReference type="HAMAP-Rule" id="MF_01965"/>
    </source>
</evidence>
<dbReference type="Pfam" id="PF01256">
    <property type="entry name" value="Carb_kinase"/>
    <property type="match status" value="1"/>
</dbReference>
<evidence type="ECO:0000313" key="23">
    <source>
        <dbReference type="Proteomes" id="UP000652681"/>
    </source>
</evidence>
<comment type="function">
    <text evidence="17">Catalyzes the dehydration of the S-form of NAD(P)HX at the expense of ADP, which is converted to AMP. Together with NAD(P)HX epimerase, which catalyzes the epimerization of the S- and R-forms, the enzyme allows the repair of both epimers of NAD(P)HX, a damaged form of NAD(P)H that is a result of enzymatic or heat-dependent hydration.</text>
</comment>
<dbReference type="PANTHER" id="PTHR12592:SF0">
    <property type="entry name" value="ATP-DEPENDENT (S)-NAD(P)H-HYDRATE DEHYDRATASE"/>
    <property type="match status" value="1"/>
</dbReference>
<evidence type="ECO:0000259" key="21">
    <source>
        <dbReference type="PROSITE" id="PS51385"/>
    </source>
</evidence>
<evidence type="ECO:0000259" key="20">
    <source>
        <dbReference type="PROSITE" id="PS51383"/>
    </source>
</evidence>
<comment type="cofactor">
    <cofactor evidence="17">
        <name>Mg(2+)</name>
        <dbReference type="ChEBI" id="CHEBI:18420"/>
    </cofactor>
</comment>
<evidence type="ECO:0000256" key="12">
    <source>
        <dbReference type="ARBA" id="ARBA00023239"/>
    </source>
</evidence>
<keyword evidence="6 17" id="KW-0547">Nucleotide-binding</keyword>
<dbReference type="InterPro" id="IPR000631">
    <property type="entry name" value="CARKD"/>
</dbReference>
<feature type="binding site" evidence="17">
    <location>
        <position position="443"/>
    </location>
    <ligand>
        <name>AMP</name>
        <dbReference type="ChEBI" id="CHEBI:456215"/>
    </ligand>
</feature>
<dbReference type="GO" id="GO:0046872">
    <property type="term" value="F:metal ion binding"/>
    <property type="evidence" value="ECO:0007669"/>
    <property type="project" value="UniProtKB-UniRule"/>
</dbReference>
<comment type="catalytic activity">
    <reaction evidence="1 18 19">
        <text>(6R)-NADHX = (6S)-NADHX</text>
        <dbReference type="Rhea" id="RHEA:32215"/>
        <dbReference type="ChEBI" id="CHEBI:64074"/>
        <dbReference type="ChEBI" id="CHEBI:64075"/>
        <dbReference type="EC" id="5.1.99.6"/>
    </reaction>
</comment>
<evidence type="ECO:0000256" key="18">
    <source>
        <dbReference type="HAMAP-Rule" id="MF_01966"/>
    </source>
</evidence>
<feature type="binding site" evidence="17">
    <location>
        <position position="328"/>
    </location>
    <ligand>
        <name>(6S)-NADPHX</name>
        <dbReference type="ChEBI" id="CHEBI:64076"/>
    </ligand>
</feature>
<proteinExistence type="inferred from homology"/>
<feature type="binding site" evidence="17">
    <location>
        <position position="379"/>
    </location>
    <ligand>
        <name>(6S)-NADPHX</name>
        <dbReference type="ChEBI" id="CHEBI:64076"/>
    </ligand>
</feature>
<name>A0A8J6PN09_9FLAO</name>
<comment type="similarity">
    <text evidence="3 19">In the N-terminal section; belongs to the NnrE/AIBP family.</text>
</comment>
<feature type="binding site" evidence="17">
    <location>
        <position position="265"/>
    </location>
    <ligand>
        <name>(6S)-NADPHX</name>
        <dbReference type="ChEBI" id="CHEBI:64076"/>
    </ligand>
</feature>
<gene>
    <name evidence="17" type="primary">nnrD</name>
    <name evidence="18" type="synonym">nnrE</name>
    <name evidence="22" type="ORF">H9Y05_01780</name>
</gene>
<keyword evidence="23" id="KW-1185">Reference proteome</keyword>
<comment type="caution">
    <text evidence="22">The sequence shown here is derived from an EMBL/GenBank/DDBJ whole genome shotgun (WGS) entry which is preliminary data.</text>
</comment>
<dbReference type="HAMAP" id="MF_01965">
    <property type="entry name" value="NADHX_dehydratase"/>
    <property type="match status" value="1"/>
</dbReference>
<dbReference type="GO" id="GO:0110051">
    <property type="term" value="P:metabolite repair"/>
    <property type="evidence" value="ECO:0007669"/>
    <property type="project" value="TreeGrafter"/>
</dbReference>
<comment type="similarity">
    <text evidence="18">Belongs to the NnrE/AIBP family.</text>
</comment>
<evidence type="ECO:0000256" key="4">
    <source>
        <dbReference type="ARBA" id="ARBA00009524"/>
    </source>
</evidence>
<dbReference type="CDD" id="cd01171">
    <property type="entry name" value="YXKO-related"/>
    <property type="match status" value="1"/>
</dbReference>
<keyword evidence="10 17" id="KW-0520">NAD</keyword>
<dbReference type="SUPFAM" id="SSF53613">
    <property type="entry name" value="Ribokinase-like"/>
    <property type="match status" value="1"/>
</dbReference>
<dbReference type="SUPFAM" id="SSF64153">
    <property type="entry name" value="YjeF N-terminal domain-like"/>
    <property type="match status" value="1"/>
</dbReference>
<evidence type="ECO:0000256" key="8">
    <source>
        <dbReference type="ARBA" id="ARBA00022857"/>
    </source>
</evidence>
<keyword evidence="12 17" id="KW-0456">Lyase</keyword>
<keyword evidence="7 17" id="KW-0067">ATP-binding</keyword>
<feature type="binding site" evidence="18">
    <location>
        <begin position="57"/>
        <end position="61"/>
    </location>
    <ligand>
        <name>(6S)-NADPHX</name>
        <dbReference type="ChEBI" id="CHEBI:64076"/>
    </ligand>
</feature>
<feature type="binding site" evidence="18">
    <location>
        <position position="58"/>
    </location>
    <ligand>
        <name>K(+)</name>
        <dbReference type="ChEBI" id="CHEBI:29103"/>
    </ligand>
</feature>
<evidence type="ECO:0000256" key="7">
    <source>
        <dbReference type="ARBA" id="ARBA00022840"/>
    </source>
</evidence>
<keyword evidence="13" id="KW-0511">Multifunctional enzyme</keyword>
<keyword evidence="8 17" id="KW-0521">NADP</keyword>
<dbReference type="InterPro" id="IPR030677">
    <property type="entry name" value="Nnr"/>
</dbReference>
<evidence type="ECO:0000256" key="5">
    <source>
        <dbReference type="ARBA" id="ARBA00022723"/>
    </source>
</evidence>
<dbReference type="GO" id="GO:0052856">
    <property type="term" value="F:NAD(P)HX epimerase activity"/>
    <property type="evidence" value="ECO:0007669"/>
    <property type="project" value="UniProtKB-UniRule"/>
</dbReference>
<dbReference type="Gene3D" id="3.40.1190.20">
    <property type="match status" value="1"/>
</dbReference>
<evidence type="ECO:0000256" key="1">
    <source>
        <dbReference type="ARBA" id="ARBA00000013"/>
    </source>
</evidence>
<dbReference type="EC" id="4.2.1.136" evidence="19"/>
<comment type="similarity">
    <text evidence="17">Belongs to the NnrD/CARKD family.</text>
</comment>
<dbReference type="InterPro" id="IPR004443">
    <property type="entry name" value="YjeF_N_dom"/>
</dbReference>
<dbReference type="PROSITE" id="PS51385">
    <property type="entry name" value="YJEF_N"/>
    <property type="match status" value="1"/>
</dbReference>
<dbReference type="GO" id="GO:0005524">
    <property type="term" value="F:ATP binding"/>
    <property type="evidence" value="ECO:0007669"/>
    <property type="project" value="UniProtKB-UniRule"/>
</dbReference>
<dbReference type="PROSITE" id="PS51383">
    <property type="entry name" value="YJEF_C_3"/>
    <property type="match status" value="1"/>
</dbReference>
<comment type="catalytic activity">
    <reaction evidence="2 18 19">
        <text>(6R)-NADPHX = (6S)-NADPHX</text>
        <dbReference type="Rhea" id="RHEA:32227"/>
        <dbReference type="ChEBI" id="CHEBI:64076"/>
        <dbReference type="ChEBI" id="CHEBI:64077"/>
        <dbReference type="EC" id="5.1.99.6"/>
    </reaction>
</comment>
<dbReference type="HAMAP" id="MF_01966">
    <property type="entry name" value="NADHX_epimerase"/>
    <property type="match status" value="1"/>
</dbReference>
<reference evidence="22" key="1">
    <citation type="submission" date="2020-09" db="EMBL/GenBank/DDBJ databases">
        <title>Taishania pollutisoli gen. nov., sp. nov., Isolated from Tetrabromobisphenol A-Contaminated Soil.</title>
        <authorList>
            <person name="Chen Q."/>
        </authorList>
    </citation>
    <scope>NUCLEOTIDE SEQUENCE</scope>
    <source>
        <strain evidence="22">CZZ-1</strain>
    </source>
</reference>
<keyword evidence="5 18" id="KW-0479">Metal-binding</keyword>
<dbReference type="EMBL" id="JACVEL010000001">
    <property type="protein sequence ID" value="MBC9811193.1"/>
    <property type="molecule type" value="Genomic_DNA"/>
</dbReference>
<evidence type="ECO:0000313" key="22">
    <source>
        <dbReference type="EMBL" id="MBC9811193.1"/>
    </source>
</evidence>
<dbReference type="InterPro" id="IPR029056">
    <property type="entry name" value="Ribokinase-like"/>
</dbReference>
<dbReference type="PIRSF" id="PIRSF017184">
    <property type="entry name" value="Nnr"/>
    <property type="match status" value="1"/>
</dbReference>
<organism evidence="22 23">
    <name type="scientific">Taishania pollutisoli</name>
    <dbReference type="NCBI Taxonomy" id="2766479"/>
    <lineage>
        <taxon>Bacteria</taxon>
        <taxon>Pseudomonadati</taxon>
        <taxon>Bacteroidota</taxon>
        <taxon>Flavobacteriia</taxon>
        <taxon>Flavobacteriales</taxon>
        <taxon>Crocinitomicaceae</taxon>
        <taxon>Taishania</taxon>
    </lineage>
</organism>
<keyword evidence="9 18" id="KW-0630">Potassium</keyword>
<feature type="binding site" evidence="17">
    <location>
        <position position="444"/>
    </location>
    <ligand>
        <name>(6S)-NADPHX</name>
        <dbReference type="ChEBI" id="CHEBI:64076"/>
    </ligand>
</feature>
<dbReference type="AlphaFoldDB" id="A0A8J6PN09"/>
<comment type="subunit">
    <text evidence="17">Homotetramer.</text>
</comment>
<dbReference type="NCBIfam" id="TIGR00196">
    <property type="entry name" value="yjeF_cterm"/>
    <property type="match status" value="1"/>
</dbReference>
<evidence type="ECO:0000256" key="11">
    <source>
        <dbReference type="ARBA" id="ARBA00023235"/>
    </source>
</evidence>
<feature type="binding site" evidence="18">
    <location>
        <begin position="132"/>
        <end position="138"/>
    </location>
    <ligand>
        <name>(6S)-NADPHX</name>
        <dbReference type="ChEBI" id="CHEBI:64076"/>
    </ligand>
</feature>
<evidence type="ECO:0000256" key="15">
    <source>
        <dbReference type="ARBA" id="ARBA00048238"/>
    </source>
</evidence>
<dbReference type="NCBIfam" id="TIGR00197">
    <property type="entry name" value="yjeF_nterm"/>
    <property type="match status" value="1"/>
</dbReference>
<dbReference type="Gene3D" id="3.40.50.10260">
    <property type="entry name" value="YjeF N-terminal domain"/>
    <property type="match status" value="1"/>
</dbReference>
<dbReference type="Proteomes" id="UP000652681">
    <property type="component" value="Unassembled WGS sequence"/>
</dbReference>
<dbReference type="GO" id="GO:0052855">
    <property type="term" value="F:ADP-dependent NAD(P)H-hydrate dehydratase activity"/>
    <property type="evidence" value="ECO:0007669"/>
    <property type="project" value="UniProtKB-UniRule"/>
</dbReference>
<evidence type="ECO:0000256" key="3">
    <source>
        <dbReference type="ARBA" id="ARBA00006001"/>
    </source>
</evidence>
<comment type="similarity">
    <text evidence="4 19">In the C-terminal section; belongs to the NnrD/CARKD family.</text>
</comment>
<accession>A0A8J6PN09</accession>
<dbReference type="Pfam" id="PF03853">
    <property type="entry name" value="YjeF_N"/>
    <property type="match status" value="1"/>
</dbReference>